<reference evidence="4" key="1">
    <citation type="submission" date="2016-10" db="EMBL/GenBank/DDBJ databases">
        <authorList>
            <person name="Varghese N."/>
            <person name="Submissions S."/>
        </authorList>
    </citation>
    <scope>NUCLEOTIDE SEQUENCE [LARGE SCALE GENOMIC DNA]</scope>
    <source>
        <strain evidence="4">IBRC-M 10043</strain>
    </source>
</reference>
<proteinExistence type="predicted"/>
<evidence type="ECO:0000313" key="4">
    <source>
        <dbReference type="Proteomes" id="UP000198775"/>
    </source>
</evidence>
<dbReference type="PANTHER" id="PTHR30483">
    <property type="entry name" value="LEUCINE-SPECIFIC-BINDING PROTEIN"/>
    <property type="match status" value="1"/>
</dbReference>
<dbReference type="InterPro" id="IPR028081">
    <property type="entry name" value="Leu-bd"/>
</dbReference>
<dbReference type="Gene3D" id="3.40.50.2300">
    <property type="match status" value="2"/>
</dbReference>
<dbReference type="Pfam" id="PF13458">
    <property type="entry name" value="Peripla_BP_6"/>
    <property type="match status" value="1"/>
</dbReference>
<dbReference type="RefSeq" id="WP_092658065.1">
    <property type="nucleotide sequence ID" value="NZ_FOCX01000003.1"/>
</dbReference>
<dbReference type="OrthoDB" id="21336at2157"/>
<gene>
    <name evidence="3" type="ORF">SAMN05216388_1003138</name>
</gene>
<dbReference type="SUPFAM" id="SSF53822">
    <property type="entry name" value="Periplasmic binding protein-like I"/>
    <property type="match status" value="1"/>
</dbReference>
<dbReference type="InterPro" id="IPR028082">
    <property type="entry name" value="Peripla_BP_I"/>
</dbReference>
<protein>
    <submittedName>
        <fullName evidence="3">Amino acid/amide ABC transporter substrate-binding protein, HAAT family</fullName>
    </submittedName>
</protein>
<dbReference type="EMBL" id="FOCX01000003">
    <property type="protein sequence ID" value="SEN44908.1"/>
    <property type="molecule type" value="Genomic_DNA"/>
</dbReference>
<feature type="domain" description="Leucine-binding protein" evidence="2">
    <location>
        <begin position="36"/>
        <end position="346"/>
    </location>
</feature>
<dbReference type="PROSITE" id="PS51257">
    <property type="entry name" value="PROKAR_LIPOPROTEIN"/>
    <property type="match status" value="1"/>
</dbReference>
<keyword evidence="4" id="KW-1185">Reference proteome</keyword>
<sequence>MTRRLRRREVLGGIAGAGVAGLAGCTGGDGGGSGRTIRMGLLMGVTGGLSDLGPPIRNAAQLVPQQVNDADTDFEVDVQFEDTATAASQGVSGGNALVNAGYPMICGALSSEVSLQVANQVAIPNGITMCSPASTAPDFTTLEDDDYFFRTPPTDALQGQVLAQIAAERQGHSSAATLYLNNAYGNGLSAGFVDAFENEYGGTVTASVSYSEGQNSYSSQLSQALSDDPDVLVVVGYPGSGVTIFRDYYNDYSADRDILVSDGLQSGDLPANVGRSMDNVTGTAPLGEGPGVEFFTEQYQQVYDGDPSGKPFTRQSYDAAAVLVLANAAAGENSGAAVRDNMRTVAQGDGEEITPGNLADGIEMAANGDAVNYQGVSGPVAFDEAGDLAAATYEYFEFTDSGVETVETITP</sequence>
<name>A0A1H8GNP8_9EURY</name>
<evidence type="ECO:0000256" key="1">
    <source>
        <dbReference type="ARBA" id="ARBA00022729"/>
    </source>
</evidence>
<evidence type="ECO:0000313" key="3">
    <source>
        <dbReference type="EMBL" id="SEN44908.1"/>
    </source>
</evidence>
<dbReference type="PANTHER" id="PTHR30483:SF6">
    <property type="entry name" value="PERIPLASMIC BINDING PROTEIN OF ABC TRANSPORTER FOR NATURAL AMINO ACIDS"/>
    <property type="match status" value="1"/>
</dbReference>
<evidence type="ECO:0000259" key="2">
    <source>
        <dbReference type="Pfam" id="PF13458"/>
    </source>
</evidence>
<keyword evidence="1" id="KW-0732">Signal</keyword>
<dbReference type="CDD" id="cd06346">
    <property type="entry name" value="PBP1_ABC_ligand_binding-like"/>
    <property type="match status" value="1"/>
</dbReference>
<dbReference type="AlphaFoldDB" id="A0A1H8GNP8"/>
<dbReference type="InterPro" id="IPR051010">
    <property type="entry name" value="BCAA_transport"/>
</dbReference>
<dbReference type="Proteomes" id="UP000198775">
    <property type="component" value="Unassembled WGS sequence"/>
</dbReference>
<accession>A0A1H8GNP8</accession>
<organism evidence="3 4">
    <name type="scientific">Halorientalis persicus</name>
    <dbReference type="NCBI Taxonomy" id="1367881"/>
    <lineage>
        <taxon>Archaea</taxon>
        <taxon>Methanobacteriati</taxon>
        <taxon>Methanobacteriota</taxon>
        <taxon>Stenosarchaea group</taxon>
        <taxon>Halobacteria</taxon>
        <taxon>Halobacteriales</taxon>
        <taxon>Haloarculaceae</taxon>
        <taxon>Halorientalis</taxon>
    </lineage>
</organism>